<evidence type="ECO:0000256" key="1">
    <source>
        <dbReference type="SAM" id="Coils"/>
    </source>
</evidence>
<name>A0AAD8QV20_LOLMU</name>
<evidence type="ECO:0000313" key="3">
    <source>
        <dbReference type="Proteomes" id="UP001231189"/>
    </source>
</evidence>
<accession>A0AAD8QV20</accession>
<feature type="coiled-coil region" evidence="1">
    <location>
        <begin position="30"/>
        <end position="93"/>
    </location>
</feature>
<reference evidence="2" key="1">
    <citation type="submission" date="2023-07" db="EMBL/GenBank/DDBJ databases">
        <title>A chromosome-level genome assembly of Lolium multiflorum.</title>
        <authorList>
            <person name="Chen Y."/>
            <person name="Copetti D."/>
            <person name="Kolliker R."/>
            <person name="Studer B."/>
        </authorList>
    </citation>
    <scope>NUCLEOTIDE SEQUENCE</scope>
    <source>
        <strain evidence="2">02402/16</strain>
        <tissue evidence="2">Leaf</tissue>
    </source>
</reference>
<dbReference type="Proteomes" id="UP001231189">
    <property type="component" value="Unassembled WGS sequence"/>
</dbReference>
<sequence length="227" mass="26417">MDKSGEKPKDDGVLHNTERLVTQHNLWTQRQEFKEQLTLFETRIDEQYEEVAHNFSIVNQEMSLLREATDNLNDQVAANDANMERRMDSLERAINNLGPPTQGMETIIDFTDHMIAMMTHGPTRGEESFIAMLVLMNDLHKKKYYNKTAINMIAMPTMGVTTNPTTTSSTTWNRHLIVSHMLMLKTKVIKLNRDVISAIIHANNNMEEETRTWLKRPLIRLQRIYNF</sequence>
<protein>
    <submittedName>
        <fullName evidence="2">Uncharacterized protein</fullName>
    </submittedName>
</protein>
<keyword evidence="1" id="KW-0175">Coiled coil</keyword>
<organism evidence="2 3">
    <name type="scientific">Lolium multiflorum</name>
    <name type="common">Italian ryegrass</name>
    <name type="synonym">Lolium perenne subsp. multiflorum</name>
    <dbReference type="NCBI Taxonomy" id="4521"/>
    <lineage>
        <taxon>Eukaryota</taxon>
        <taxon>Viridiplantae</taxon>
        <taxon>Streptophyta</taxon>
        <taxon>Embryophyta</taxon>
        <taxon>Tracheophyta</taxon>
        <taxon>Spermatophyta</taxon>
        <taxon>Magnoliopsida</taxon>
        <taxon>Liliopsida</taxon>
        <taxon>Poales</taxon>
        <taxon>Poaceae</taxon>
        <taxon>BOP clade</taxon>
        <taxon>Pooideae</taxon>
        <taxon>Poodae</taxon>
        <taxon>Poeae</taxon>
        <taxon>Poeae Chloroplast Group 2 (Poeae type)</taxon>
        <taxon>Loliodinae</taxon>
        <taxon>Loliinae</taxon>
        <taxon>Lolium</taxon>
    </lineage>
</organism>
<comment type="caution">
    <text evidence="2">The sequence shown here is derived from an EMBL/GenBank/DDBJ whole genome shotgun (WGS) entry which is preliminary data.</text>
</comment>
<dbReference type="AlphaFoldDB" id="A0AAD8QV20"/>
<evidence type="ECO:0000313" key="2">
    <source>
        <dbReference type="EMBL" id="KAK1608544.1"/>
    </source>
</evidence>
<keyword evidence="3" id="KW-1185">Reference proteome</keyword>
<dbReference type="EMBL" id="JAUUTY010000007">
    <property type="protein sequence ID" value="KAK1608544.1"/>
    <property type="molecule type" value="Genomic_DNA"/>
</dbReference>
<gene>
    <name evidence="2" type="ORF">QYE76_032217</name>
</gene>
<proteinExistence type="predicted"/>